<dbReference type="AlphaFoldDB" id="A0A4Y2P0Z5"/>
<dbReference type="InterPro" id="IPR000742">
    <property type="entry name" value="EGF"/>
</dbReference>
<gene>
    <name evidence="3" type="ORF">AVEN_245643_1</name>
</gene>
<feature type="domain" description="EGF-like" evidence="2">
    <location>
        <begin position="262"/>
        <end position="275"/>
    </location>
</feature>
<evidence type="ECO:0000256" key="1">
    <source>
        <dbReference type="SAM" id="SignalP"/>
    </source>
</evidence>
<dbReference type="PROSITE" id="PS01186">
    <property type="entry name" value="EGF_2"/>
    <property type="match status" value="1"/>
</dbReference>
<proteinExistence type="predicted"/>
<reference evidence="3 4" key="1">
    <citation type="journal article" date="2019" name="Sci. Rep.">
        <title>Orb-weaving spider Araneus ventricosus genome elucidates the spidroin gene catalogue.</title>
        <authorList>
            <person name="Kono N."/>
            <person name="Nakamura H."/>
            <person name="Ohtoshi R."/>
            <person name="Moran D.A.P."/>
            <person name="Shinohara A."/>
            <person name="Yoshida Y."/>
            <person name="Fujiwara M."/>
            <person name="Mori M."/>
            <person name="Tomita M."/>
            <person name="Arakawa K."/>
        </authorList>
    </citation>
    <scope>NUCLEOTIDE SEQUENCE [LARGE SCALE GENOMIC DNA]</scope>
</reference>
<comment type="caution">
    <text evidence="3">The sequence shown here is derived from an EMBL/GenBank/DDBJ whole genome shotgun (WGS) entry which is preliminary data.</text>
</comment>
<evidence type="ECO:0000313" key="4">
    <source>
        <dbReference type="Proteomes" id="UP000499080"/>
    </source>
</evidence>
<keyword evidence="1" id="KW-0732">Signal</keyword>
<feature type="chain" id="PRO_5021200230" description="EGF-like domain-containing protein" evidence="1">
    <location>
        <begin position="23"/>
        <end position="311"/>
    </location>
</feature>
<name>A0A4Y2P0Z5_ARAVE</name>
<dbReference type="Proteomes" id="UP000499080">
    <property type="component" value="Unassembled WGS sequence"/>
</dbReference>
<protein>
    <recommendedName>
        <fullName evidence="2">EGF-like domain-containing protein</fullName>
    </recommendedName>
</protein>
<feature type="signal peptide" evidence="1">
    <location>
        <begin position="1"/>
        <end position="22"/>
    </location>
</feature>
<sequence>MWWVGKLIVLLLFLSAFLHTYGASVLRTKDLYEKNSLLSLIDGQIAEECDCGENGLCSIENDVKTCICNKNFVEIDGKCEECDCGEDGKCFFLNGKKTCECHELYKEDNGLCKKCDCGAYGLCEFAGSSKKCTCAPKTNELDGKCIECDCGSSTSYCYYNYYGNKACDCSWGEIDVNGQCKECNCGFQGLCRLEFGRKKCLCAPNFIESDGKCVPSLANTTSTSVNTEPSSLMTTILTSTVTSCDCGVGGSCHLDSSGEKICNCFSGYAPNEGYCDECDCGSHGKCSLETGLKRCICDVKYAEKNGKCECK</sequence>
<dbReference type="EMBL" id="BGPR01010234">
    <property type="protein sequence ID" value="GBN45034.1"/>
    <property type="molecule type" value="Genomic_DNA"/>
</dbReference>
<accession>A0A4Y2P0Z5</accession>
<evidence type="ECO:0000259" key="2">
    <source>
        <dbReference type="PROSITE" id="PS01186"/>
    </source>
</evidence>
<dbReference type="OrthoDB" id="382013at2759"/>
<evidence type="ECO:0000313" key="3">
    <source>
        <dbReference type="EMBL" id="GBN45034.1"/>
    </source>
</evidence>
<organism evidence="3 4">
    <name type="scientific">Araneus ventricosus</name>
    <name type="common">Orbweaver spider</name>
    <name type="synonym">Epeira ventricosa</name>
    <dbReference type="NCBI Taxonomy" id="182803"/>
    <lineage>
        <taxon>Eukaryota</taxon>
        <taxon>Metazoa</taxon>
        <taxon>Ecdysozoa</taxon>
        <taxon>Arthropoda</taxon>
        <taxon>Chelicerata</taxon>
        <taxon>Arachnida</taxon>
        <taxon>Araneae</taxon>
        <taxon>Araneomorphae</taxon>
        <taxon>Entelegynae</taxon>
        <taxon>Araneoidea</taxon>
        <taxon>Araneidae</taxon>
        <taxon>Araneus</taxon>
    </lineage>
</organism>
<keyword evidence="4" id="KW-1185">Reference proteome</keyword>